<feature type="transmembrane region" description="Helical" evidence="1">
    <location>
        <begin position="162"/>
        <end position="186"/>
    </location>
</feature>
<feature type="transmembrane region" description="Helical" evidence="1">
    <location>
        <begin position="46"/>
        <end position="69"/>
    </location>
</feature>
<dbReference type="Proteomes" id="UP000430021">
    <property type="component" value="Unassembled WGS sequence"/>
</dbReference>
<reference evidence="2 5" key="2">
    <citation type="submission" date="2020-08" db="EMBL/GenBank/DDBJ databases">
        <title>Genomic Encyclopedia of Type Strains, Phase IV (KMG-IV): sequencing the most valuable type-strain genomes for metagenomic binning, comparative biology and taxonomic classification.</title>
        <authorList>
            <person name="Goeker M."/>
        </authorList>
    </citation>
    <scope>NUCLEOTIDE SEQUENCE [LARGE SCALE GENOMIC DNA]</scope>
    <source>
        <strain evidence="2 5">DSM 8510</strain>
    </source>
</reference>
<evidence type="ECO:0000313" key="5">
    <source>
        <dbReference type="Proteomes" id="UP000548685"/>
    </source>
</evidence>
<evidence type="ECO:0000313" key="4">
    <source>
        <dbReference type="Proteomes" id="UP000430021"/>
    </source>
</evidence>
<accession>A0A6I4ULX3</accession>
<dbReference type="Proteomes" id="UP000548685">
    <property type="component" value="Unassembled WGS sequence"/>
</dbReference>
<reference evidence="3 4" key="1">
    <citation type="submission" date="2019-12" db="EMBL/GenBank/DDBJ databases">
        <title>Genomic-based taxomic classification of the family Erythrobacteraceae.</title>
        <authorList>
            <person name="Xu L."/>
        </authorList>
    </citation>
    <scope>NUCLEOTIDE SEQUENCE [LARGE SCALE GENOMIC DNA]</scope>
    <source>
        <strain evidence="3 4">JCM 10282</strain>
    </source>
</reference>
<evidence type="ECO:0000256" key="1">
    <source>
        <dbReference type="SAM" id="Phobius"/>
    </source>
</evidence>
<keyword evidence="1" id="KW-0472">Membrane</keyword>
<gene>
    <name evidence="2" type="ORF">FHS52_002788</name>
    <name evidence="3" type="ORF">GRI59_13650</name>
</gene>
<feature type="transmembrane region" description="Helical" evidence="1">
    <location>
        <begin position="122"/>
        <end position="141"/>
    </location>
</feature>
<dbReference type="RefSeq" id="WP_160761797.1">
    <property type="nucleotide sequence ID" value="NZ_BAAADZ010000011.1"/>
</dbReference>
<keyword evidence="1" id="KW-1133">Transmembrane helix</keyword>
<feature type="transmembrane region" description="Helical" evidence="1">
    <location>
        <begin position="192"/>
        <end position="209"/>
    </location>
</feature>
<dbReference type="EMBL" id="WTYB01000003">
    <property type="protein sequence ID" value="MXP39648.1"/>
    <property type="molecule type" value="Genomic_DNA"/>
</dbReference>
<dbReference type="AlphaFoldDB" id="A0A6I4ULX3"/>
<name>A0A6I4ULX3_9SPHN</name>
<sequence length="217" mass="21999">MTDNQTSSTPRWVRKLLIPALIGGVAGFAASAGMMEFIDSSAVGGLGLSATVAALVGIVYVVIGFGVAFGSASPQVGAKFLNVEDADELREQKKVLGLSGVAMLVWGVALVALALAAPDGPVPQAVALAVGLAGLGIGTGLSIQVYRASDELMLAVNLEGGALSYGLVFAVVGGWAMLAHLGYTAAPAPLDLLSLFYVLVLVASFIAIGRRGMLTIR</sequence>
<evidence type="ECO:0000313" key="3">
    <source>
        <dbReference type="EMBL" id="MXP39648.1"/>
    </source>
</evidence>
<evidence type="ECO:0000313" key="2">
    <source>
        <dbReference type="EMBL" id="MBB3776796.1"/>
    </source>
</evidence>
<protein>
    <submittedName>
        <fullName evidence="3">Uncharacterized protein</fullName>
    </submittedName>
</protein>
<proteinExistence type="predicted"/>
<organism evidence="3 4">
    <name type="scientific">Erythrobacter ramosus</name>
    <dbReference type="NCBI Taxonomy" id="35811"/>
    <lineage>
        <taxon>Bacteria</taxon>
        <taxon>Pseudomonadati</taxon>
        <taxon>Pseudomonadota</taxon>
        <taxon>Alphaproteobacteria</taxon>
        <taxon>Sphingomonadales</taxon>
        <taxon>Erythrobacteraceae</taxon>
        <taxon>Erythrobacter/Porphyrobacter group</taxon>
        <taxon>Erythrobacter</taxon>
    </lineage>
</organism>
<keyword evidence="1" id="KW-0812">Transmembrane</keyword>
<dbReference type="OrthoDB" id="7391593at2"/>
<feature type="transmembrane region" description="Helical" evidence="1">
    <location>
        <begin position="12"/>
        <end position="34"/>
    </location>
</feature>
<comment type="caution">
    <text evidence="3">The sequence shown here is derived from an EMBL/GenBank/DDBJ whole genome shotgun (WGS) entry which is preliminary data.</text>
</comment>
<dbReference type="EMBL" id="JACICE010000003">
    <property type="protein sequence ID" value="MBB3776796.1"/>
    <property type="molecule type" value="Genomic_DNA"/>
</dbReference>
<feature type="transmembrane region" description="Helical" evidence="1">
    <location>
        <begin position="95"/>
        <end position="116"/>
    </location>
</feature>
<keyword evidence="5" id="KW-1185">Reference proteome</keyword>